<protein>
    <submittedName>
        <fullName evidence="2">Glyoxalase family protein</fullName>
    </submittedName>
</protein>
<dbReference type="PANTHER" id="PTHR36437:SF2">
    <property type="entry name" value="GLYOXALASE_BLEOMYCIN RESISTANCE PROTEIN_DIOXYGENASE"/>
    <property type="match status" value="1"/>
</dbReference>
<reference evidence="3" key="2">
    <citation type="journal article" date="2017" name="Plant Physiol. Biochem.">
        <title>Differential oxidative and antioxidative response of duckweed Lemna minor toward plant growth promoting/inhibiting bacteria.</title>
        <authorList>
            <person name="Ishizawa H."/>
            <person name="Kuroda M."/>
            <person name="Morikawa M."/>
            <person name="Ike M."/>
        </authorList>
    </citation>
    <scope>NUCLEOTIDE SEQUENCE [LARGE SCALE GENOMIC DNA]</scope>
    <source>
        <strain evidence="3">M6</strain>
    </source>
</reference>
<evidence type="ECO:0000313" key="3">
    <source>
        <dbReference type="Proteomes" id="UP000278756"/>
    </source>
</evidence>
<feature type="domain" description="VOC" evidence="1">
    <location>
        <begin position="3"/>
        <end position="127"/>
    </location>
</feature>
<sequence>MSHIAAVTLVVPDYDEAIAHYCTGLGFDLIEDSDLGGGKRWVLIAPPGSSEARLLLGKASTEAQRAAIGNQAGGRVFLILFTDDFARDHARFSAAGAVFTEAPRHEAYGTVAVFRDRFGNLWDLLEPKA</sequence>
<dbReference type="RefSeq" id="WP_126423552.1">
    <property type="nucleotide sequence ID" value="NZ_AP018828.1"/>
</dbReference>
<dbReference type="Gene3D" id="3.10.180.10">
    <property type="entry name" value="2,3-Dihydroxybiphenyl 1,2-Dioxygenase, domain 1"/>
    <property type="match status" value="1"/>
</dbReference>
<dbReference type="InterPro" id="IPR029068">
    <property type="entry name" value="Glyas_Bleomycin-R_OHBP_Dase"/>
</dbReference>
<evidence type="ECO:0000313" key="2">
    <source>
        <dbReference type="EMBL" id="BBF81917.1"/>
    </source>
</evidence>
<dbReference type="CDD" id="cd07263">
    <property type="entry name" value="VOC_like"/>
    <property type="match status" value="1"/>
</dbReference>
<dbReference type="InterPro" id="IPR004360">
    <property type="entry name" value="Glyas_Fos-R_dOase_dom"/>
</dbReference>
<dbReference type="PANTHER" id="PTHR36437">
    <property type="entry name" value="GLYOXALASE/BLEOMYCIN RESISTANCE PROTEIN/DIOXYGENASE"/>
    <property type="match status" value="1"/>
</dbReference>
<dbReference type="OrthoDB" id="9794917at2"/>
<gene>
    <name evidence="2" type="ORF">EM6_2533</name>
</gene>
<dbReference type="SUPFAM" id="SSF54593">
    <property type="entry name" value="Glyoxalase/Bleomycin resistance protein/Dihydroxybiphenyl dioxygenase"/>
    <property type="match status" value="1"/>
</dbReference>
<dbReference type="Proteomes" id="UP000278756">
    <property type="component" value="Chromosome 2"/>
</dbReference>
<organism evidence="2 3">
    <name type="scientific">Asticcacaulis excentricus</name>
    <dbReference type="NCBI Taxonomy" id="78587"/>
    <lineage>
        <taxon>Bacteria</taxon>
        <taxon>Pseudomonadati</taxon>
        <taxon>Pseudomonadota</taxon>
        <taxon>Alphaproteobacteria</taxon>
        <taxon>Caulobacterales</taxon>
        <taxon>Caulobacteraceae</taxon>
        <taxon>Asticcacaulis</taxon>
    </lineage>
</organism>
<dbReference type="Pfam" id="PF00903">
    <property type="entry name" value="Glyoxalase"/>
    <property type="match status" value="1"/>
</dbReference>
<proteinExistence type="predicted"/>
<evidence type="ECO:0000259" key="1">
    <source>
        <dbReference type="PROSITE" id="PS51819"/>
    </source>
</evidence>
<dbReference type="AlphaFoldDB" id="A0A3G9G566"/>
<reference evidence="3" key="1">
    <citation type="journal article" date="2017" name="Biotechnol. Biofuels">
        <title>Evaluation of environmental bacterial communities as a factor affecting the growth of duckweed Lemna minor.</title>
        <authorList>
            <person name="Ishizawa H."/>
            <person name="Kuroda M."/>
            <person name="Morikawa M."/>
            <person name="Ike M."/>
        </authorList>
    </citation>
    <scope>NUCLEOTIDE SEQUENCE [LARGE SCALE GENOMIC DNA]</scope>
    <source>
        <strain evidence="3">M6</strain>
    </source>
</reference>
<dbReference type="InterPro" id="IPR037523">
    <property type="entry name" value="VOC_core"/>
</dbReference>
<dbReference type="PROSITE" id="PS51819">
    <property type="entry name" value="VOC"/>
    <property type="match status" value="1"/>
</dbReference>
<name>A0A3G9G566_9CAUL</name>
<dbReference type="EMBL" id="AP018828">
    <property type="protein sequence ID" value="BBF81917.1"/>
    <property type="molecule type" value="Genomic_DNA"/>
</dbReference>
<accession>A0A3G9G566</accession>